<gene>
    <name evidence="1" type="ORF">J2X78_003684</name>
</gene>
<reference evidence="1" key="1">
    <citation type="submission" date="2023-07" db="EMBL/GenBank/DDBJ databases">
        <title>Sorghum-associated microbial communities from plants grown in Nebraska, USA.</title>
        <authorList>
            <person name="Schachtman D."/>
        </authorList>
    </citation>
    <scope>NUCLEOTIDE SEQUENCE</scope>
    <source>
        <strain evidence="1">2697</strain>
    </source>
</reference>
<keyword evidence="2" id="KW-1185">Reference proteome</keyword>
<proteinExistence type="predicted"/>
<organism evidence="1 2">
    <name type="scientific">Pedobacter africanus</name>
    <dbReference type="NCBI Taxonomy" id="151894"/>
    <lineage>
        <taxon>Bacteria</taxon>
        <taxon>Pseudomonadati</taxon>
        <taxon>Bacteroidota</taxon>
        <taxon>Sphingobacteriia</taxon>
        <taxon>Sphingobacteriales</taxon>
        <taxon>Sphingobacteriaceae</taxon>
        <taxon>Pedobacter</taxon>
    </lineage>
</organism>
<protein>
    <submittedName>
        <fullName evidence="1">Uncharacterized protein</fullName>
    </submittedName>
</protein>
<sequence length="74" mass="8280">MKLYDIFLNNNKIGTTELEKGDAPMGSVFGKITFINISSGYDFFKTHCVTNGIELVTDYPEDRLILGRCSISIL</sequence>
<comment type="caution">
    <text evidence="1">The sequence shown here is derived from an EMBL/GenBank/DDBJ whole genome shotgun (WGS) entry which is preliminary data.</text>
</comment>
<evidence type="ECO:0000313" key="2">
    <source>
        <dbReference type="Proteomes" id="UP001246858"/>
    </source>
</evidence>
<accession>A0ACC6L0F4</accession>
<dbReference type="Proteomes" id="UP001246858">
    <property type="component" value="Unassembled WGS sequence"/>
</dbReference>
<dbReference type="EMBL" id="JAVDTF010000003">
    <property type="protein sequence ID" value="MDR6785110.1"/>
    <property type="molecule type" value="Genomic_DNA"/>
</dbReference>
<evidence type="ECO:0000313" key="1">
    <source>
        <dbReference type="EMBL" id="MDR6785110.1"/>
    </source>
</evidence>
<name>A0ACC6L0F4_9SPHI</name>